<keyword evidence="3 9" id="KW-0813">Transport</keyword>
<name>A0A1B7TH88_9ASCO</name>
<gene>
    <name evidence="12" type="ORF">HANVADRAFT_5744</name>
</gene>
<dbReference type="InterPro" id="IPR002490">
    <property type="entry name" value="V-ATPase_116kDa_su"/>
</dbReference>
<protein>
    <recommendedName>
        <fullName evidence="9">V-type proton ATPase subunit a</fullName>
    </recommendedName>
</protein>
<keyword evidence="7 9" id="KW-0406">Ion transport</keyword>
<feature type="transmembrane region" description="Helical" evidence="9">
    <location>
        <begin position="492"/>
        <end position="509"/>
    </location>
</feature>
<evidence type="ECO:0000256" key="7">
    <source>
        <dbReference type="ARBA" id="ARBA00023065"/>
    </source>
</evidence>
<evidence type="ECO:0000256" key="5">
    <source>
        <dbReference type="ARBA" id="ARBA00022781"/>
    </source>
</evidence>
<feature type="transmembrane region" description="Helical" evidence="9">
    <location>
        <begin position="775"/>
        <end position="798"/>
    </location>
</feature>
<evidence type="ECO:0000256" key="3">
    <source>
        <dbReference type="ARBA" id="ARBA00022448"/>
    </source>
</evidence>
<evidence type="ECO:0000256" key="11">
    <source>
        <dbReference type="SAM" id="MobiDB-lite"/>
    </source>
</evidence>
<dbReference type="PANTHER" id="PTHR11629">
    <property type="entry name" value="VACUOLAR PROTON ATPASES"/>
    <property type="match status" value="1"/>
</dbReference>
<dbReference type="GO" id="GO:0046961">
    <property type="term" value="F:proton-transporting ATPase activity, rotational mechanism"/>
    <property type="evidence" value="ECO:0007669"/>
    <property type="project" value="InterPro"/>
</dbReference>
<evidence type="ECO:0000256" key="9">
    <source>
        <dbReference type="RuleBase" id="RU361189"/>
    </source>
</evidence>
<feature type="region of interest" description="Disordered" evidence="11">
    <location>
        <begin position="1"/>
        <end position="29"/>
    </location>
</feature>
<dbReference type="InterPro" id="IPR026028">
    <property type="entry name" value="V-type_ATPase_116kDa_su_euka"/>
</dbReference>
<comment type="function">
    <text evidence="9">Essential component of the vacuolar proton pump (V-ATPase), a multimeric enzyme that catalyzes the translocation of protons across the membranes. Required for assembly and activity of the V-ATPase.</text>
</comment>
<evidence type="ECO:0000313" key="12">
    <source>
        <dbReference type="EMBL" id="OBA28112.1"/>
    </source>
</evidence>
<feature type="transmembrane region" description="Helical" evidence="9">
    <location>
        <begin position="596"/>
        <end position="618"/>
    </location>
</feature>
<evidence type="ECO:0000313" key="13">
    <source>
        <dbReference type="Proteomes" id="UP000092321"/>
    </source>
</evidence>
<dbReference type="PANTHER" id="PTHR11629:SF63">
    <property type="entry name" value="V-TYPE PROTON ATPASE SUBUNIT A"/>
    <property type="match status" value="1"/>
</dbReference>
<dbReference type="GO" id="GO:0051117">
    <property type="term" value="F:ATPase binding"/>
    <property type="evidence" value="ECO:0007669"/>
    <property type="project" value="TreeGrafter"/>
</dbReference>
<evidence type="ECO:0000256" key="10">
    <source>
        <dbReference type="SAM" id="Coils"/>
    </source>
</evidence>
<dbReference type="AlphaFoldDB" id="A0A1B7TH88"/>
<keyword evidence="10" id="KW-0175">Coiled coil</keyword>
<feature type="transmembrane region" description="Helical" evidence="9">
    <location>
        <begin position="447"/>
        <end position="471"/>
    </location>
</feature>
<proteinExistence type="inferred from homology"/>
<dbReference type="PIRSF" id="PIRSF001293">
    <property type="entry name" value="ATP6V0A1"/>
    <property type="match status" value="1"/>
</dbReference>
<comment type="caution">
    <text evidence="12">The sequence shown here is derived from an EMBL/GenBank/DDBJ whole genome shotgun (WGS) entry which is preliminary data.</text>
</comment>
<comment type="subcellular location">
    <subcellularLocation>
        <location evidence="1">Membrane</location>
        <topology evidence="1">Multi-pass membrane protein</topology>
    </subcellularLocation>
</comment>
<dbReference type="GO" id="GO:0000220">
    <property type="term" value="C:vacuolar proton-transporting V-type ATPase, V0 domain"/>
    <property type="evidence" value="ECO:0007669"/>
    <property type="project" value="InterPro"/>
</dbReference>
<organism evidence="12 13">
    <name type="scientific">Hanseniaspora valbyensis NRRL Y-1626</name>
    <dbReference type="NCBI Taxonomy" id="766949"/>
    <lineage>
        <taxon>Eukaryota</taxon>
        <taxon>Fungi</taxon>
        <taxon>Dikarya</taxon>
        <taxon>Ascomycota</taxon>
        <taxon>Saccharomycotina</taxon>
        <taxon>Saccharomycetes</taxon>
        <taxon>Saccharomycodales</taxon>
        <taxon>Saccharomycodaceae</taxon>
        <taxon>Hanseniaspora</taxon>
    </lineage>
</organism>
<accession>A0A1B7TH88</accession>
<feature type="coiled-coil region" evidence="10">
    <location>
        <begin position="153"/>
        <end position="194"/>
    </location>
</feature>
<dbReference type="EMBL" id="LXPE01000005">
    <property type="protein sequence ID" value="OBA28112.1"/>
    <property type="molecule type" value="Genomic_DNA"/>
</dbReference>
<sequence length="833" mass="94668">MSSSTPLLSGSEYTTVSASNGNNSGSTYINPDNDASIEALLRPEDPDYFEEEGMFRSEVMSLIEICTPQEQVKELCYKLGNFGKLQFIPKKEKISESNPAKTLYNDEIKALGNLLRQYDFFNDLLKEYNVQIISDSNDSYMFDSFYTPKANEIEKLISSANEYESKFNEIQDSLEELNLKYNNLLEEKLAIENLSVLFKPDLTEHDSNEVTGMTITDRANTSQSKNFITGTIPRSKMAVMEKLCWRMTRGNLYLTNLPIENEKLPAGTNNELVDKNCFVLFVYGEVTLNKCMKVIESLDGNIINLPVSYVEQQSLHHKLVENLKEISQLIKTSTVMIQQDLDLISMELPSWKKTVNKEYKVYKSLQGWTINQTTATTQAWIPSSSLPDFSKDQHTVITVLDFDKKSPPTYHKTNKFTQAFQDICDCYGIAKYREINAGLPTIVTFPFMFAIMFGDLGHGILLSLVAFMLVYNEKKLGRMERDEIFDMAYSGRYILLLMGLFSCFTGFVYNDIFSKTLTLFKSGWTWENGKALSTGTTYAIGLDFNWHGTENGLLFSNSLKMKLSILMGFIHMTYSYMFSLVNYINEKSMIDILGNFIPGLVFMQSIFGYLSLCIVYKWSVDWIKDGKPAPGLLNMLINMFLSPGNIEAELYPHQAKVQIVLLILALICVPCLLLIKPIHFKLTHKEVEHSLEDAHGDENQEEEDDDDEGHGESFGDVFIHQVIHTIEFCLNCVSHTASYLRLWALSLAHAQLSDVLWTMTLNIGLQAGKDGVSALSVFMLVLLFGMWFVLTVLVLVVMEGTSAMLHSLRLHWVESMSKFFVGEGIPYEPFKFD</sequence>
<evidence type="ECO:0000256" key="1">
    <source>
        <dbReference type="ARBA" id="ARBA00004141"/>
    </source>
</evidence>
<dbReference type="GO" id="GO:0000329">
    <property type="term" value="C:fungal-type vacuole membrane"/>
    <property type="evidence" value="ECO:0007669"/>
    <property type="project" value="TreeGrafter"/>
</dbReference>
<comment type="similarity">
    <text evidence="2 9">Belongs to the V-ATPase 116 kDa subunit family.</text>
</comment>
<keyword evidence="5 9" id="KW-0375">Hydrogen ion transport</keyword>
<keyword evidence="13" id="KW-1185">Reference proteome</keyword>
<evidence type="ECO:0000256" key="6">
    <source>
        <dbReference type="ARBA" id="ARBA00022989"/>
    </source>
</evidence>
<evidence type="ECO:0000256" key="2">
    <source>
        <dbReference type="ARBA" id="ARBA00009904"/>
    </source>
</evidence>
<keyword evidence="4 9" id="KW-0812">Transmembrane</keyword>
<dbReference type="Proteomes" id="UP000092321">
    <property type="component" value="Unassembled WGS sequence"/>
</dbReference>
<dbReference type="OrthoDB" id="10264220at2759"/>
<dbReference type="Pfam" id="PF01496">
    <property type="entry name" value="V_ATPase_I"/>
    <property type="match status" value="1"/>
</dbReference>
<keyword evidence="8 9" id="KW-0472">Membrane</keyword>
<evidence type="ECO:0000256" key="4">
    <source>
        <dbReference type="ARBA" id="ARBA00022692"/>
    </source>
</evidence>
<feature type="transmembrane region" description="Helical" evidence="9">
    <location>
        <begin position="657"/>
        <end position="675"/>
    </location>
</feature>
<evidence type="ECO:0000256" key="8">
    <source>
        <dbReference type="ARBA" id="ARBA00023136"/>
    </source>
</evidence>
<keyword evidence="6 9" id="KW-1133">Transmembrane helix</keyword>
<feature type="transmembrane region" description="Helical" evidence="9">
    <location>
        <begin position="563"/>
        <end position="584"/>
    </location>
</feature>
<reference evidence="13" key="1">
    <citation type="journal article" date="2016" name="Proc. Natl. Acad. Sci. U.S.A.">
        <title>Comparative genomics of biotechnologically important yeasts.</title>
        <authorList>
            <person name="Riley R."/>
            <person name="Haridas S."/>
            <person name="Wolfe K.H."/>
            <person name="Lopes M.R."/>
            <person name="Hittinger C.T."/>
            <person name="Goeker M."/>
            <person name="Salamov A.A."/>
            <person name="Wisecaver J.H."/>
            <person name="Long T.M."/>
            <person name="Calvey C.H."/>
            <person name="Aerts A.L."/>
            <person name="Barry K.W."/>
            <person name="Choi C."/>
            <person name="Clum A."/>
            <person name="Coughlan A.Y."/>
            <person name="Deshpande S."/>
            <person name="Douglass A.P."/>
            <person name="Hanson S.J."/>
            <person name="Klenk H.-P."/>
            <person name="LaButti K.M."/>
            <person name="Lapidus A."/>
            <person name="Lindquist E.A."/>
            <person name="Lipzen A.M."/>
            <person name="Meier-Kolthoff J.P."/>
            <person name="Ohm R.A."/>
            <person name="Otillar R.P."/>
            <person name="Pangilinan J.L."/>
            <person name="Peng Y."/>
            <person name="Rokas A."/>
            <person name="Rosa C.A."/>
            <person name="Scheuner C."/>
            <person name="Sibirny A.A."/>
            <person name="Slot J.C."/>
            <person name="Stielow J.B."/>
            <person name="Sun H."/>
            <person name="Kurtzman C.P."/>
            <person name="Blackwell M."/>
            <person name="Grigoriev I.V."/>
            <person name="Jeffries T.W."/>
        </authorList>
    </citation>
    <scope>NUCLEOTIDE SEQUENCE [LARGE SCALE GENOMIC DNA]</scope>
    <source>
        <strain evidence="13">NRRL Y-1626</strain>
    </source>
</reference>
<dbReference type="GO" id="GO:0007035">
    <property type="term" value="P:vacuolar acidification"/>
    <property type="evidence" value="ECO:0007669"/>
    <property type="project" value="TreeGrafter"/>
</dbReference>